<dbReference type="EMBL" id="FN648542">
    <property type="protein sequence ID" value="CBJ26561.1"/>
    <property type="molecule type" value="Genomic_DNA"/>
</dbReference>
<protein>
    <submittedName>
        <fullName evidence="2">Uncharacterized protein</fullName>
    </submittedName>
</protein>
<dbReference type="EMBL" id="FN649758">
    <property type="protein sequence ID" value="CBJ26561.1"/>
    <property type="molecule type" value="Genomic_DNA"/>
</dbReference>
<dbReference type="InParanoid" id="D7FYR9"/>
<proteinExistence type="predicted"/>
<keyword evidence="3" id="KW-1185">Reference proteome</keyword>
<dbReference type="AlphaFoldDB" id="D7FYR9"/>
<accession>D7FYR9</accession>
<dbReference type="Proteomes" id="UP000002630">
    <property type="component" value="Linkage Group LG33"/>
</dbReference>
<feature type="compositionally biased region" description="Basic and acidic residues" evidence="1">
    <location>
        <begin position="92"/>
        <end position="104"/>
    </location>
</feature>
<evidence type="ECO:0000313" key="3">
    <source>
        <dbReference type="Proteomes" id="UP000002630"/>
    </source>
</evidence>
<evidence type="ECO:0000313" key="2">
    <source>
        <dbReference type="EMBL" id="CBJ26561.1"/>
    </source>
</evidence>
<feature type="region of interest" description="Disordered" evidence="1">
    <location>
        <begin position="76"/>
        <end position="137"/>
    </location>
</feature>
<organism evidence="2 3">
    <name type="scientific">Ectocarpus siliculosus</name>
    <name type="common">Brown alga</name>
    <name type="synonym">Conferva siliculosa</name>
    <dbReference type="NCBI Taxonomy" id="2880"/>
    <lineage>
        <taxon>Eukaryota</taxon>
        <taxon>Sar</taxon>
        <taxon>Stramenopiles</taxon>
        <taxon>Ochrophyta</taxon>
        <taxon>PX clade</taxon>
        <taxon>Phaeophyceae</taxon>
        <taxon>Ectocarpales</taxon>
        <taxon>Ectocarpaceae</taxon>
        <taxon>Ectocarpus</taxon>
    </lineage>
</organism>
<sequence>MAIRPAPASAAEKRTLAARWQGCYKKQRHVRWHVCCWRRAVEDGSCGPKSPYILAHTSHHPLSLDLAKSHAAEAMSGIADDPSSEIGIKRPRGAENEGATRKANDATTGSGGGGGGSGSGGGGGDGDGDGGGGNTAADRVDVEVSHILLSMRRGSAREGCGASPPTEQDDLLSTWSMSAPAVFASLVSAKPERDTTAELLELIGQSGDTDDLLDAVCFGSSRPPQNISFEDWNLMDAQRGTMSASSDVVQGATDPDPKGALDEGGGNPYGISAEMLELCSGKILDCGASGSSTACPAAATTITSGIVITVAFPDGDKILLDWKSFF</sequence>
<feature type="region of interest" description="Disordered" evidence="1">
    <location>
        <begin position="247"/>
        <end position="266"/>
    </location>
</feature>
<name>D7FYR9_ECTSI</name>
<dbReference type="OrthoDB" id="10551902at2759"/>
<feature type="compositionally biased region" description="Gly residues" evidence="1">
    <location>
        <begin position="109"/>
        <end position="134"/>
    </location>
</feature>
<reference evidence="2 3" key="1">
    <citation type="journal article" date="2010" name="Nature">
        <title>The Ectocarpus genome and the independent evolution of multicellularity in brown algae.</title>
        <authorList>
            <person name="Cock J.M."/>
            <person name="Sterck L."/>
            <person name="Rouze P."/>
            <person name="Scornet D."/>
            <person name="Allen A.E."/>
            <person name="Amoutzias G."/>
            <person name="Anthouard V."/>
            <person name="Artiguenave F."/>
            <person name="Aury J.M."/>
            <person name="Badger J.H."/>
            <person name="Beszteri B."/>
            <person name="Billiau K."/>
            <person name="Bonnet E."/>
            <person name="Bothwell J.H."/>
            <person name="Bowler C."/>
            <person name="Boyen C."/>
            <person name="Brownlee C."/>
            <person name="Carrano C.J."/>
            <person name="Charrier B."/>
            <person name="Cho G.Y."/>
            <person name="Coelho S.M."/>
            <person name="Collen J."/>
            <person name="Corre E."/>
            <person name="Da Silva C."/>
            <person name="Delage L."/>
            <person name="Delaroque N."/>
            <person name="Dittami S.M."/>
            <person name="Doulbeau S."/>
            <person name="Elias M."/>
            <person name="Farnham G."/>
            <person name="Gachon C.M."/>
            <person name="Gschloessl B."/>
            <person name="Heesch S."/>
            <person name="Jabbari K."/>
            <person name="Jubin C."/>
            <person name="Kawai H."/>
            <person name="Kimura K."/>
            <person name="Kloareg B."/>
            <person name="Kupper F.C."/>
            <person name="Lang D."/>
            <person name="Le Bail A."/>
            <person name="Leblanc C."/>
            <person name="Lerouge P."/>
            <person name="Lohr M."/>
            <person name="Lopez P.J."/>
            <person name="Martens C."/>
            <person name="Maumus F."/>
            <person name="Michel G."/>
            <person name="Miranda-Saavedra D."/>
            <person name="Morales J."/>
            <person name="Moreau H."/>
            <person name="Motomura T."/>
            <person name="Nagasato C."/>
            <person name="Napoli C.A."/>
            <person name="Nelson D.R."/>
            <person name="Nyvall-Collen P."/>
            <person name="Peters A.F."/>
            <person name="Pommier C."/>
            <person name="Potin P."/>
            <person name="Poulain J."/>
            <person name="Quesneville H."/>
            <person name="Read B."/>
            <person name="Rensing S.A."/>
            <person name="Ritter A."/>
            <person name="Rousvoal S."/>
            <person name="Samanta M."/>
            <person name="Samson G."/>
            <person name="Schroeder D.C."/>
            <person name="Segurens B."/>
            <person name="Strittmatter M."/>
            <person name="Tonon T."/>
            <person name="Tregear J.W."/>
            <person name="Valentin K."/>
            <person name="von Dassow P."/>
            <person name="Yamagishi T."/>
            <person name="Van de Peer Y."/>
            <person name="Wincker P."/>
        </authorList>
    </citation>
    <scope>NUCLEOTIDE SEQUENCE [LARGE SCALE GENOMIC DNA]</scope>
    <source>
        <strain evidence="3">Ec32 / CCAP1310/4</strain>
    </source>
</reference>
<gene>
    <name evidence="2" type="ORF">Esi_0035_0024</name>
</gene>
<evidence type="ECO:0000256" key="1">
    <source>
        <dbReference type="SAM" id="MobiDB-lite"/>
    </source>
</evidence>